<sequence length="77" mass="8652">MAHLPQIMQWMGAWSSSYVARGARWQLLSDGFIVAGSEWKVTFPSEPPPRARVNGLMLYGCVSKPCLLVCNLLLKMR</sequence>
<dbReference type="AlphaFoldDB" id="A0A4C1XTS6"/>
<accession>A0A4C1XTS6</accession>
<dbReference type="EMBL" id="BGZK01000971">
    <property type="protein sequence ID" value="GBP66928.1"/>
    <property type="molecule type" value="Genomic_DNA"/>
</dbReference>
<evidence type="ECO:0000313" key="1">
    <source>
        <dbReference type="EMBL" id="GBP66928.1"/>
    </source>
</evidence>
<proteinExistence type="predicted"/>
<name>A0A4C1XTS6_EUMVA</name>
<keyword evidence="2" id="KW-1185">Reference proteome</keyword>
<dbReference type="Proteomes" id="UP000299102">
    <property type="component" value="Unassembled WGS sequence"/>
</dbReference>
<gene>
    <name evidence="1" type="ORF">EVAR_60985_1</name>
</gene>
<organism evidence="1 2">
    <name type="scientific">Eumeta variegata</name>
    <name type="common">Bagworm moth</name>
    <name type="synonym">Eumeta japonica</name>
    <dbReference type="NCBI Taxonomy" id="151549"/>
    <lineage>
        <taxon>Eukaryota</taxon>
        <taxon>Metazoa</taxon>
        <taxon>Ecdysozoa</taxon>
        <taxon>Arthropoda</taxon>
        <taxon>Hexapoda</taxon>
        <taxon>Insecta</taxon>
        <taxon>Pterygota</taxon>
        <taxon>Neoptera</taxon>
        <taxon>Endopterygota</taxon>
        <taxon>Lepidoptera</taxon>
        <taxon>Glossata</taxon>
        <taxon>Ditrysia</taxon>
        <taxon>Tineoidea</taxon>
        <taxon>Psychidae</taxon>
        <taxon>Oiketicinae</taxon>
        <taxon>Eumeta</taxon>
    </lineage>
</organism>
<protein>
    <submittedName>
        <fullName evidence="1">Uncharacterized protein</fullName>
    </submittedName>
</protein>
<evidence type="ECO:0000313" key="2">
    <source>
        <dbReference type="Proteomes" id="UP000299102"/>
    </source>
</evidence>
<comment type="caution">
    <text evidence="1">The sequence shown here is derived from an EMBL/GenBank/DDBJ whole genome shotgun (WGS) entry which is preliminary data.</text>
</comment>
<reference evidence="1 2" key="1">
    <citation type="journal article" date="2019" name="Commun. Biol.">
        <title>The bagworm genome reveals a unique fibroin gene that provides high tensile strength.</title>
        <authorList>
            <person name="Kono N."/>
            <person name="Nakamura H."/>
            <person name="Ohtoshi R."/>
            <person name="Tomita M."/>
            <person name="Numata K."/>
            <person name="Arakawa K."/>
        </authorList>
    </citation>
    <scope>NUCLEOTIDE SEQUENCE [LARGE SCALE GENOMIC DNA]</scope>
</reference>